<keyword evidence="2" id="KW-0238">DNA-binding</keyword>
<dbReference type="InterPro" id="IPR038109">
    <property type="entry name" value="DNA_bind_recomb_sf"/>
</dbReference>
<dbReference type="InterPro" id="IPR025827">
    <property type="entry name" value="Zn_ribbon_recom_dom"/>
</dbReference>
<dbReference type="InterPro" id="IPR006118">
    <property type="entry name" value="Recombinase_CS"/>
</dbReference>
<dbReference type="CDD" id="cd00338">
    <property type="entry name" value="Ser_Recombinase"/>
    <property type="match status" value="1"/>
</dbReference>
<dbReference type="InterPro" id="IPR006119">
    <property type="entry name" value="Resolv_N"/>
</dbReference>
<dbReference type="PROSITE" id="PS00397">
    <property type="entry name" value="RECOMBINASES_1"/>
    <property type="match status" value="1"/>
</dbReference>
<dbReference type="SUPFAM" id="SSF53041">
    <property type="entry name" value="Resolvase-like"/>
    <property type="match status" value="1"/>
</dbReference>
<evidence type="ECO:0000259" key="6">
    <source>
        <dbReference type="PROSITE" id="PS51736"/>
    </source>
</evidence>
<comment type="caution">
    <text evidence="8">The sequence shown here is derived from an EMBL/GenBank/DDBJ whole genome shotgun (WGS) entry which is preliminary data.</text>
</comment>
<feature type="active site" description="O-(5'-phospho-DNA)-serine intermediate" evidence="4 5">
    <location>
        <position position="10"/>
    </location>
</feature>
<proteinExistence type="predicted"/>
<evidence type="ECO:0000259" key="7">
    <source>
        <dbReference type="PROSITE" id="PS51737"/>
    </source>
</evidence>
<dbReference type="GO" id="GO:0015074">
    <property type="term" value="P:DNA integration"/>
    <property type="evidence" value="ECO:0007669"/>
    <property type="project" value="UniProtKB-KW"/>
</dbReference>
<name>A0A5D4SWF3_9BACI</name>
<dbReference type="PANTHER" id="PTHR30461">
    <property type="entry name" value="DNA-INVERTASE FROM LAMBDOID PROPHAGE"/>
    <property type="match status" value="1"/>
</dbReference>
<gene>
    <name evidence="8" type="ORF">FZD47_02275</name>
</gene>
<feature type="domain" description="Recombinase" evidence="7">
    <location>
        <begin position="156"/>
        <end position="256"/>
    </location>
</feature>
<evidence type="ECO:0000256" key="3">
    <source>
        <dbReference type="ARBA" id="ARBA00023172"/>
    </source>
</evidence>
<dbReference type="GO" id="GO:0003677">
    <property type="term" value="F:DNA binding"/>
    <property type="evidence" value="ECO:0007669"/>
    <property type="project" value="UniProtKB-KW"/>
</dbReference>
<dbReference type="AlphaFoldDB" id="A0A5D4SWF3"/>
<dbReference type="PANTHER" id="PTHR30461:SF23">
    <property type="entry name" value="DNA RECOMBINASE-RELATED"/>
    <property type="match status" value="1"/>
</dbReference>
<evidence type="ECO:0000256" key="4">
    <source>
        <dbReference type="PIRSR" id="PIRSR606118-50"/>
    </source>
</evidence>
<dbReference type="Pfam" id="PF00239">
    <property type="entry name" value="Resolvase"/>
    <property type="match status" value="1"/>
</dbReference>
<sequence length="468" mass="54632">MTVGIYIRVSTLEQANEGYSIAAQKERLTAYCAAQGWVDFKYYVDEGVSAKDTNRPQLQLLLDHVKTDKIRTILVYRLDRFTRSVIDLYNLLNLLEKHNCTFKSATEIYDTSSAMGRMFIGLVALLAQWERENLSERVKMALEEKVSSGERVGNVPFGFDLNKDEKLVANDHAPVVLDMINKVRNGMSASQLVSFLNKTDSSRIWYPQGVLRVLRNPAIYGATRWNDKVFEGTHEGLITKKEFLKLQAVLEERTVHHKREVKSYYLFQGKLICPKCGKPLSVNRYVRKRNDGSQYQGCVYRCQNCWKKEKNMLTIGEQRFEDALYEYMKDVEIKDIQPVETKDERSPLLKQLEQVERMREKYQVAWAKDKMTEEEFDKRMDETLEIYKDLKRKLAELKTPASIDTEAIKKIISTFNENFTALNQEEKSIFLSRFVKRIEFKVIPQPPKQPHKHKRGKDLVVITNVEFY</sequence>
<dbReference type="Gene3D" id="3.90.1750.20">
    <property type="entry name" value="Putative Large Serine Recombinase, Chain B, Domain 2"/>
    <property type="match status" value="1"/>
</dbReference>
<dbReference type="Pfam" id="PF13408">
    <property type="entry name" value="Zn_ribbon_recom"/>
    <property type="match status" value="1"/>
</dbReference>
<dbReference type="EMBL" id="VTES01000001">
    <property type="protein sequence ID" value="TYS66334.1"/>
    <property type="molecule type" value="Genomic_DNA"/>
</dbReference>
<accession>A0A5D4SWF3</accession>
<evidence type="ECO:0000313" key="8">
    <source>
        <dbReference type="EMBL" id="TYS66334.1"/>
    </source>
</evidence>
<keyword evidence="3" id="KW-0233">DNA recombination</keyword>
<dbReference type="PROSITE" id="PS51736">
    <property type="entry name" value="RECOMBINASES_3"/>
    <property type="match status" value="1"/>
</dbReference>
<evidence type="ECO:0000256" key="1">
    <source>
        <dbReference type="ARBA" id="ARBA00022908"/>
    </source>
</evidence>
<evidence type="ECO:0000256" key="2">
    <source>
        <dbReference type="ARBA" id="ARBA00023125"/>
    </source>
</evidence>
<dbReference type="InterPro" id="IPR036162">
    <property type="entry name" value="Resolvase-like_N_sf"/>
</dbReference>
<dbReference type="RefSeq" id="WP_148949036.1">
    <property type="nucleotide sequence ID" value="NZ_VTES01000001.1"/>
</dbReference>
<evidence type="ECO:0000256" key="5">
    <source>
        <dbReference type="PROSITE-ProRule" id="PRU10137"/>
    </source>
</evidence>
<keyword evidence="1" id="KW-0229">DNA integration</keyword>
<dbReference type="InterPro" id="IPR050639">
    <property type="entry name" value="SSR_resolvase"/>
</dbReference>
<organism evidence="8 9">
    <name type="scientific">Bacillus infantis</name>
    <dbReference type="NCBI Taxonomy" id="324767"/>
    <lineage>
        <taxon>Bacteria</taxon>
        <taxon>Bacillati</taxon>
        <taxon>Bacillota</taxon>
        <taxon>Bacilli</taxon>
        <taxon>Bacillales</taxon>
        <taxon>Bacillaceae</taxon>
        <taxon>Bacillus</taxon>
    </lineage>
</organism>
<dbReference type="Proteomes" id="UP000323732">
    <property type="component" value="Unassembled WGS sequence"/>
</dbReference>
<dbReference type="Gene3D" id="3.40.50.1390">
    <property type="entry name" value="Resolvase, N-terminal catalytic domain"/>
    <property type="match status" value="1"/>
</dbReference>
<feature type="domain" description="Resolvase/invertase-type recombinase catalytic" evidence="6">
    <location>
        <begin position="2"/>
        <end position="149"/>
    </location>
</feature>
<reference evidence="8 9" key="1">
    <citation type="submission" date="2019-08" db="EMBL/GenBank/DDBJ databases">
        <title>Bacillus genomes from the desert of Cuatro Cienegas, Coahuila.</title>
        <authorList>
            <person name="Olmedo-Alvarez G."/>
        </authorList>
    </citation>
    <scope>NUCLEOTIDE SEQUENCE [LARGE SCALE GENOMIC DNA]</scope>
    <source>
        <strain evidence="8 9">CH37_1T</strain>
    </source>
</reference>
<dbReference type="SMART" id="SM00857">
    <property type="entry name" value="Resolvase"/>
    <property type="match status" value="1"/>
</dbReference>
<dbReference type="InterPro" id="IPR011109">
    <property type="entry name" value="DNA_bind_recombinase_dom"/>
</dbReference>
<dbReference type="PROSITE" id="PS51737">
    <property type="entry name" value="RECOMBINASE_DNA_BIND"/>
    <property type="match status" value="1"/>
</dbReference>
<evidence type="ECO:0000313" key="9">
    <source>
        <dbReference type="Proteomes" id="UP000323732"/>
    </source>
</evidence>
<dbReference type="Pfam" id="PF07508">
    <property type="entry name" value="Recombinase"/>
    <property type="match status" value="1"/>
</dbReference>
<protein>
    <submittedName>
        <fullName evidence="8">Recombinase family protein</fullName>
    </submittedName>
</protein>
<dbReference type="GO" id="GO:0000150">
    <property type="term" value="F:DNA strand exchange activity"/>
    <property type="evidence" value="ECO:0007669"/>
    <property type="project" value="InterPro"/>
</dbReference>